<proteinExistence type="predicted"/>
<organism evidence="1 2">
    <name type="scientific">Synechococcus phage ACG-2014c</name>
    <dbReference type="NCBI Taxonomy" id="1079998"/>
    <lineage>
        <taxon>Viruses</taxon>
        <taxon>Duplodnaviria</taxon>
        <taxon>Heunggongvirae</taxon>
        <taxon>Uroviricota</taxon>
        <taxon>Caudoviricetes</taxon>
        <taxon>Pantevenvirales</taxon>
        <taxon>Kyanoviridae</taxon>
        <taxon>Namakavirus</taxon>
        <taxon>Namakavirus smbcm6</taxon>
    </lineage>
</organism>
<evidence type="ECO:0000313" key="2">
    <source>
        <dbReference type="Proteomes" id="UP000185278"/>
    </source>
</evidence>
<accession>A0A0E3F9Y0</accession>
<reference evidence="1 2" key="1">
    <citation type="submission" date="2013-12" db="EMBL/GenBank/DDBJ databases">
        <title>Ecological redundancy of diverse viral populations within a natural community.</title>
        <authorList>
            <person name="Gregory A.C."/>
            <person name="LaButti K."/>
            <person name="Copeland A."/>
            <person name="Woyke T."/>
            <person name="Sullivan M.B."/>
        </authorList>
    </citation>
    <scope>NUCLEOTIDE SEQUENCE [LARGE SCALE GENOMIC DNA]</scope>
    <source>
        <strain evidence="1">Syn7803C98</strain>
    </source>
</reference>
<dbReference type="EMBL" id="KJ019064">
    <property type="protein sequence ID" value="AIX22770.1"/>
    <property type="molecule type" value="Genomic_DNA"/>
</dbReference>
<dbReference type="OrthoDB" id="26662at10239"/>
<sequence length="64" mass="7557">MEDTNSNEDHITIDITKNGLALMYKSVCFHLDKWPGGDSYEQQGLMLMKDNLFRLMLEFEFRKP</sequence>
<name>A0A0E3F9Y0_9CAUD</name>
<dbReference type="Proteomes" id="UP000185278">
    <property type="component" value="Segment"/>
</dbReference>
<protein>
    <submittedName>
        <fullName evidence="1">Uncharacterized protein</fullName>
    </submittedName>
</protein>
<dbReference type="RefSeq" id="YP_007001728.1">
    <property type="nucleotide sequence ID" value="NC_019444.1"/>
</dbReference>
<evidence type="ECO:0000313" key="1">
    <source>
        <dbReference type="EMBL" id="AIX22770.1"/>
    </source>
</evidence>
<gene>
    <name evidence="1" type="ORF">Syn7803C98_2</name>
</gene>